<dbReference type="PANTHER" id="PTHR43228:SF1">
    <property type="entry name" value="TWO-COMPONENT RESPONSE REGULATOR ARR22"/>
    <property type="match status" value="1"/>
</dbReference>
<dbReference type="EMBL" id="LACI01001185">
    <property type="protein sequence ID" value="KJU85028.1"/>
    <property type="molecule type" value="Genomic_DNA"/>
</dbReference>
<dbReference type="PANTHER" id="PTHR43228">
    <property type="entry name" value="TWO-COMPONENT RESPONSE REGULATOR"/>
    <property type="match status" value="1"/>
</dbReference>
<comment type="caution">
    <text evidence="3">The sequence shown here is derived from an EMBL/GenBank/DDBJ whole genome shotgun (WGS) entry which is preliminary data.</text>
</comment>
<evidence type="ECO:0000313" key="3">
    <source>
        <dbReference type="EMBL" id="KJU85028.1"/>
    </source>
</evidence>
<keyword evidence="3" id="KW-0808">Transferase</keyword>
<evidence type="ECO:0000256" key="1">
    <source>
        <dbReference type="PROSITE-ProRule" id="PRU00169"/>
    </source>
</evidence>
<dbReference type="CDD" id="cd17546">
    <property type="entry name" value="REC_hyHK_CKI1_RcsC-like"/>
    <property type="match status" value="1"/>
</dbReference>
<dbReference type="Gene3D" id="3.40.50.2300">
    <property type="match status" value="1"/>
</dbReference>
<dbReference type="Proteomes" id="UP000033423">
    <property type="component" value="Unassembled WGS sequence"/>
</dbReference>
<dbReference type="InterPro" id="IPR001789">
    <property type="entry name" value="Sig_transdc_resp-reg_receiver"/>
</dbReference>
<keyword evidence="4" id="KW-1185">Reference proteome</keyword>
<keyword evidence="1" id="KW-0597">Phosphoprotein</keyword>
<dbReference type="GO" id="GO:0016301">
    <property type="term" value="F:kinase activity"/>
    <property type="evidence" value="ECO:0007669"/>
    <property type="project" value="UniProtKB-KW"/>
</dbReference>
<dbReference type="InterPro" id="IPR011006">
    <property type="entry name" value="CheY-like_superfamily"/>
</dbReference>
<feature type="modified residue" description="4-aspartylphosphate" evidence="1">
    <location>
        <position position="69"/>
    </location>
</feature>
<dbReference type="PROSITE" id="PS50110">
    <property type="entry name" value="RESPONSE_REGULATORY"/>
    <property type="match status" value="1"/>
</dbReference>
<feature type="non-terminal residue" evidence="3">
    <location>
        <position position="231"/>
    </location>
</feature>
<dbReference type="Gene3D" id="3.30.450.20">
    <property type="entry name" value="PAS domain"/>
    <property type="match status" value="1"/>
</dbReference>
<dbReference type="InterPro" id="IPR011495">
    <property type="entry name" value="Sig_transdc_His_kin_sub2_dim/P"/>
</dbReference>
<organism evidence="3 4">
    <name type="scientific">Candidatus Magnetobacterium bavaricum</name>
    <dbReference type="NCBI Taxonomy" id="29290"/>
    <lineage>
        <taxon>Bacteria</taxon>
        <taxon>Pseudomonadati</taxon>
        <taxon>Nitrospirota</taxon>
        <taxon>Thermodesulfovibrionia</taxon>
        <taxon>Thermodesulfovibrionales</taxon>
        <taxon>Candidatus Magnetobacteriaceae</taxon>
        <taxon>Candidatus Magnetobacterium</taxon>
    </lineage>
</organism>
<proteinExistence type="predicted"/>
<evidence type="ECO:0000259" key="2">
    <source>
        <dbReference type="PROSITE" id="PS50110"/>
    </source>
</evidence>
<dbReference type="InterPro" id="IPR052048">
    <property type="entry name" value="ST_Response_Regulator"/>
</dbReference>
<protein>
    <submittedName>
        <fullName evidence="3">Histidine kinase</fullName>
    </submittedName>
</protein>
<dbReference type="Pfam" id="PF00072">
    <property type="entry name" value="Response_reg"/>
    <property type="match status" value="1"/>
</dbReference>
<reference evidence="3 4" key="1">
    <citation type="submission" date="2015-02" db="EMBL/GenBank/DDBJ databases">
        <title>Single-cell genomics of uncultivated deep-branching MTB reveals a conserved set of magnetosome genes.</title>
        <authorList>
            <person name="Kolinko S."/>
            <person name="Richter M."/>
            <person name="Glockner F.O."/>
            <person name="Brachmann A."/>
            <person name="Schuler D."/>
        </authorList>
    </citation>
    <scope>NUCLEOTIDE SEQUENCE [LARGE SCALE GENOMIC DNA]</scope>
    <source>
        <strain evidence="3">TM-1</strain>
    </source>
</reference>
<dbReference type="AlphaFoldDB" id="A0A0F3GWI0"/>
<name>A0A0F3GWI0_9BACT</name>
<dbReference type="SMART" id="SM00448">
    <property type="entry name" value="REC"/>
    <property type="match status" value="1"/>
</dbReference>
<dbReference type="Pfam" id="PF07568">
    <property type="entry name" value="HisKA_2"/>
    <property type="match status" value="1"/>
</dbReference>
<sequence>MSVESKDISEKLKEVSKDISVLVVEDDKLISTMLSYILSKCFDNVTCALNGQEGLDKYKAGRHDIVITDVCMPVMDGIIMTRHIREINSEQLIIVTSAYSDSQHLIELIEANVNHFILKPIDTKRLLSALYTACKKIVNERQVSQWHRQLEEAVRQRTFELSEANMLLSSSLTEKAVLLKEIHHRVKNNLQVICSLLYLQSLSVQGHSSQQAFIENRNRVMSMALIHERLY</sequence>
<dbReference type="SUPFAM" id="SSF52172">
    <property type="entry name" value="CheY-like"/>
    <property type="match status" value="1"/>
</dbReference>
<evidence type="ECO:0000313" key="4">
    <source>
        <dbReference type="Proteomes" id="UP000033423"/>
    </source>
</evidence>
<keyword evidence="3" id="KW-0418">Kinase</keyword>
<feature type="domain" description="Response regulatory" evidence="2">
    <location>
        <begin position="20"/>
        <end position="134"/>
    </location>
</feature>
<gene>
    <name evidence="3" type="ORF">MBAV_002774</name>
</gene>
<dbReference type="GO" id="GO:0000160">
    <property type="term" value="P:phosphorelay signal transduction system"/>
    <property type="evidence" value="ECO:0007669"/>
    <property type="project" value="InterPro"/>
</dbReference>
<accession>A0A0F3GWI0</accession>